<feature type="domain" description="C-type lectin" evidence="2">
    <location>
        <begin position="58"/>
        <end position="158"/>
    </location>
</feature>
<feature type="signal peptide" evidence="1">
    <location>
        <begin position="1"/>
        <end position="23"/>
    </location>
</feature>
<organism evidence="3 4">
    <name type="scientific">Allacma fusca</name>
    <dbReference type="NCBI Taxonomy" id="39272"/>
    <lineage>
        <taxon>Eukaryota</taxon>
        <taxon>Metazoa</taxon>
        <taxon>Ecdysozoa</taxon>
        <taxon>Arthropoda</taxon>
        <taxon>Hexapoda</taxon>
        <taxon>Collembola</taxon>
        <taxon>Symphypleona</taxon>
        <taxon>Sminthuridae</taxon>
        <taxon>Allacma</taxon>
    </lineage>
</organism>
<accession>A0A8J2LKP3</accession>
<dbReference type="InterPro" id="IPR050111">
    <property type="entry name" value="C-type_lectin/snaclec_domain"/>
</dbReference>
<dbReference type="Pfam" id="PF00059">
    <property type="entry name" value="Lectin_C"/>
    <property type="match status" value="1"/>
</dbReference>
<dbReference type="InterPro" id="IPR001304">
    <property type="entry name" value="C-type_lectin-like"/>
</dbReference>
<keyword evidence="1" id="KW-0732">Signal</keyword>
<dbReference type="PANTHER" id="PTHR22803">
    <property type="entry name" value="MANNOSE, PHOSPHOLIPASE, LECTIN RECEPTOR RELATED"/>
    <property type="match status" value="1"/>
</dbReference>
<dbReference type="CDD" id="cd00037">
    <property type="entry name" value="CLECT"/>
    <property type="match status" value="1"/>
</dbReference>
<feature type="chain" id="PRO_5035250554" description="C-type lectin domain-containing protein" evidence="1">
    <location>
        <begin position="24"/>
        <end position="338"/>
    </location>
</feature>
<dbReference type="PROSITE" id="PS50041">
    <property type="entry name" value="C_TYPE_LECTIN_2"/>
    <property type="match status" value="1"/>
</dbReference>
<gene>
    <name evidence="3" type="ORF">AFUS01_LOCUS43301</name>
</gene>
<evidence type="ECO:0000313" key="4">
    <source>
        <dbReference type="Proteomes" id="UP000708208"/>
    </source>
</evidence>
<dbReference type="Proteomes" id="UP000708208">
    <property type="component" value="Unassembled WGS sequence"/>
</dbReference>
<evidence type="ECO:0000256" key="1">
    <source>
        <dbReference type="SAM" id="SignalP"/>
    </source>
</evidence>
<comment type="caution">
    <text evidence="3">The sequence shown here is derived from an EMBL/GenBank/DDBJ whole genome shotgun (WGS) entry which is preliminary data.</text>
</comment>
<evidence type="ECO:0000313" key="3">
    <source>
        <dbReference type="EMBL" id="CAG7833708.1"/>
    </source>
</evidence>
<proteinExistence type="predicted"/>
<reference evidence="3" key="1">
    <citation type="submission" date="2021-06" db="EMBL/GenBank/DDBJ databases">
        <authorList>
            <person name="Hodson N. C."/>
            <person name="Mongue J. A."/>
            <person name="Jaron S. K."/>
        </authorList>
    </citation>
    <scope>NUCLEOTIDE SEQUENCE</scope>
</reference>
<keyword evidence="4" id="KW-1185">Reference proteome</keyword>
<evidence type="ECO:0000259" key="2">
    <source>
        <dbReference type="PROSITE" id="PS50041"/>
    </source>
</evidence>
<dbReference type="EMBL" id="CAJVCH010569990">
    <property type="protein sequence ID" value="CAG7833708.1"/>
    <property type="molecule type" value="Genomic_DNA"/>
</dbReference>
<name>A0A8J2LKP3_9HEXA</name>
<dbReference type="AlphaFoldDB" id="A0A8J2LKP3"/>
<protein>
    <recommendedName>
        <fullName evidence="2">C-type lectin domain-containing protein</fullName>
    </recommendedName>
</protein>
<dbReference type="SMART" id="SM00034">
    <property type="entry name" value="CLECT"/>
    <property type="match status" value="1"/>
</dbReference>
<sequence>MSATLAKFVQLILAIQFIQGSFASDRSISCGPMNWHIFGLEKCITILDENPDQLDFLSYNDAASICKKLHPEATLPTIESQEDQTFISNLVTSKNIWLGGKMNNSRLIWEDHGISNYTNWSEYVSVPARGEFCLMMGDNANAHGHGKCRRNVVSVICQKPQAWTPSRIQTFMQGHLDAGELRLQQNRNETSTFQAQLQDYHRQLTTVKTELQAMTNTLIPVGFIYIQYKDQAEPATIWPQFTWTDVCSQYAGQFFRIVGGASNTFGSTQSENAPRITQVTYADPQPPNSINLPVGATSDYVRTGPYSSNADTVGISFTTSGGEVRPYNSAVRIWKRTR</sequence>
<dbReference type="OrthoDB" id="6503162at2759"/>